<dbReference type="GO" id="GO:0005737">
    <property type="term" value="C:cytoplasm"/>
    <property type="evidence" value="ECO:0007669"/>
    <property type="project" value="TreeGrafter"/>
</dbReference>
<dbReference type="EMBL" id="JAEPRA010000008">
    <property type="protein sequence ID" value="KAG2181696.1"/>
    <property type="molecule type" value="Genomic_DNA"/>
</dbReference>
<dbReference type="PANTHER" id="PTHR28075">
    <property type="entry name" value="CHROMOSOME 16, WHOLE GENOME SHOTGUN SEQUENCE"/>
    <property type="match status" value="1"/>
</dbReference>
<accession>A0A8H7PYX1</accession>
<dbReference type="PANTHER" id="PTHR28075:SF1">
    <property type="entry name" value="DUF1748-DOMAIN-CONTAINING PROTEIN"/>
    <property type="match status" value="1"/>
</dbReference>
<sequence length="76" mass="8364">MTLFGKVVHFAADAVLVSTVLAGIKRSTGLQPATSTMNMADPYVNKSLIDKYLDVGDWVLDTTSDFMKSSPYFEKK</sequence>
<name>A0A8H7PYX1_9FUNG</name>
<dbReference type="Pfam" id="PF08520">
    <property type="entry name" value="Mitofissin"/>
    <property type="match status" value="1"/>
</dbReference>
<reference evidence="1" key="1">
    <citation type="submission" date="2020-12" db="EMBL/GenBank/DDBJ databases">
        <title>Metabolic potential, ecology and presence of endohyphal bacteria is reflected in genomic diversity of Mucoromycotina.</title>
        <authorList>
            <person name="Muszewska A."/>
            <person name="Okrasinska A."/>
            <person name="Steczkiewicz K."/>
            <person name="Drgas O."/>
            <person name="Orlowska M."/>
            <person name="Perlinska-Lenart U."/>
            <person name="Aleksandrzak-Piekarczyk T."/>
            <person name="Szatraj K."/>
            <person name="Zielenkiewicz U."/>
            <person name="Pilsyk S."/>
            <person name="Malc E."/>
            <person name="Mieczkowski P."/>
            <person name="Kruszewska J.S."/>
            <person name="Biernat P."/>
            <person name="Pawlowska J."/>
        </authorList>
    </citation>
    <scope>NUCLEOTIDE SEQUENCE</scope>
    <source>
        <strain evidence="1">WA0000051536</strain>
    </source>
</reference>
<gene>
    <name evidence="1" type="ORF">INT44_008511</name>
</gene>
<protein>
    <recommendedName>
        <fullName evidence="3">DUF1748-domain-containing protein</fullName>
    </recommendedName>
</protein>
<evidence type="ECO:0000313" key="1">
    <source>
        <dbReference type="EMBL" id="KAG2181696.1"/>
    </source>
</evidence>
<evidence type="ECO:0008006" key="3">
    <source>
        <dbReference type="Google" id="ProtNLM"/>
    </source>
</evidence>
<evidence type="ECO:0000313" key="2">
    <source>
        <dbReference type="Proteomes" id="UP000612746"/>
    </source>
</evidence>
<proteinExistence type="predicted"/>
<dbReference type="InterPro" id="IPR013726">
    <property type="entry name" value="Mitofissin"/>
</dbReference>
<comment type="caution">
    <text evidence="1">The sequence shown here is derived from an EMBL/GenBank/DDBJ whole genome shotgun (WGS) entry which is preliminary data.</text>
</comment>
<dbReference type="OrthoDB" id="16824at2759"/>
<dbReference type="AlphaFoldDB" id="A0A8H7PYX1"/>
<keyword evidence="2" id="KW-1185">Reference proteome</keyword>
<dbReference type="Proteomes" id="UP000612746">
    <property type="component" value="Unassembled WGS sequence"/>
</dbReference>
<organism evidence="1 2">
    <name type="scientific">Umbelopsis vinacea</name>
    <dbReference type="NCBI Taxonomy" id="44442"/>
    <lineage>
        <taxon>Eukaryota</taxon>
        <taxon>Fungi</taxon>
        <taxon>Fungi incertae sedis</taxon>
        <taxon>Mucoromycota</taxon>
        <taxon>Mucoromycotina</taxon>
        <taxon>Umbelopsidomycetes</taxon>
        <taxon>Umbelopsidales</taxon>
        <taxon>Umbelopsidaceae</taxon>
        <taxon>Umbelopsis</taxon>
    </lineage>
</organism>